<proteinExistence type="predicted"/>
<protein>
    <submittedName>
        <fullName evidence="1">Uncharacterized protein</fullName>
    </submittedName>
</protein>
<comment type="caution">
    <text evidence="1">The sequence shown here is derived from an EMBL/GenBank/DDBJ whole genome shotgun (WGS) entry which is preliminary data.</text>
</comment>
<organism evidence="1 2">
    <name type="scientific">Pedobacter psychroterrae</name>
    <dbReference type="NCBI Taxonomy" id="2530453"/>
    <lineage>
        <taxon>Bacteria</taxon>
        <taxon>Pseudomonadati</taxon>
        <taxon>Bacteroidota</taxon>
        <taxon>Sphingobacteriia</taxon>
        <taxon>Sphingobacteriales</taxon>
        <taxon>Sphingobacteriaceae</taxon>
        <taxon>Pedobacter</taxon>
    </lineage>
</organism>
<reference evidence="1 2" key="1">
    <citation type="submission" date="2019-02" db="EMBL/GenBank/DDBJ databases">
        <title>Pedobacter sp. RP-1-14 sp. nov., isolated from Arctic soil.</title>
        <authorList>
            <person name="Dahal R.H."/>
        </authorList>
    </citation>
    <scope>NUCLEOTIDE SEQUENCE [LARGE SCALE GENOMIC DNA]</scope>
    <source>
        <strain evidence="1 2">RP-1-14</strain>
    </source>
</reference>
<gene>
    <name evidence="1" type="ORF">EZ437_09090</name>
</gene>
<accession>A0A4R0NJM7</accession>
<dbReference type="Proteomes" id="UP000293347">
    <property type="component" value="Unassembled WGS sequence"/>
</dbReference>
<evidence type="ECO:0000313" key="2">
    <source>
        <dbReference type="Proteomes" id="UP000293347"/>
    </source>
</evidence>
<dbReference type="RefSeq" id="WP_131595509.1">
    <property type="nucleotide sequence ID" value="NZ_SJSL01000002.1"/>
</dbReference>
<dbReference type="AlphaFoldDB" id="A0A4R0NJM7"/>
<keyword evidence="2" id="KW-1185">Reference proteome</keyword>
<name>A0A4R0NJM7_9SPHI</name>
<sequence>MKKEENKNMLSEPSEAYLSDFAEGELQLLKDGLSRSYKERFEFATRLYKIHMTMKNASISHKPFIKKI</sequence>
<evidence type="ECO:0000313" key="1">
    <source>
        <dbReference type="EMBL" id="TCD00920.1"/>
    </source>
</evidence>
<dbReference type="EMBL" id="SJSL01000002">
    <property type="protein sequence ID" value="TCD00920.1"/>
    <property type="molecule type" value="Genomic_DNA"/>
</dbReference>
<dbReference type="OrthoDB" id="680773at2"/>